<feature type="compositionally biased region" description="Polar residues" evidence="1">
    <location>
        <begin position="69"/>
        <end position="89"/>
    </location>
</feature>
<reference evidence="2 3" key="1">
    <citation type="journal article" date="2018" name="Evol. Lett.">
        <title>Horizontal gene cluster transfer increased hallucinogenic mushroom diversity.</title>
        <authorList>
            <person name="Reynolds H.T."/>
            <person name="Vijayakumar V."/>
            <person name="Gluck-Thaler E."/>
            <person name="Korotkin H.B."/>
            <person name="Matheny P.B."/>
            <person name="Slot J.C."/>
        </authorList>
    </citation>
    <scope>NUCLEOTIDE SEQUENCE [LARGE SCALE GENOMIC DNA]</scope>
    <source>
        <strain evidence="2 3">2629</strain>
    </source>
</reference>
<protein>
    <submittedName>
        <fullName evidence="2">Uncharacterized protein</fullName>
    </submittedName>
</protein>
<organism evidence="2 3">
    <name type="scientific">Panaeolus cyanescens</name>
    <dbReference type="NCBI Taxonomy" id="181874"/>
    <lineage>
        <taxon>Eukaryota</taxon>
        <taxon>Fungi</taxon>
        <taxon>Dikarya</taxon>
        <taxon>Basidiomycota</taxon>
        <taxon>Agaricomycotina</taxon>
        <taxon>Agaricomycetes</taxon>
        <taxon>Agaricomycetidae</taxon>
        <taxon>Agaricales</taxon>
        <taxon>Agaricineae</taxon>
        <taxon>Galeropsidaceae</taxon>
        <taxon>Panaeolus</taxon>
    </lineage>
</organism>
<dbReference type="InterPro" id="IPR032675">
    <property type="entry name" value="LRR_dom_sf"/>
</dbReference>
<dbReference type="SUPFAM" id="SSF52047">
    <property type="entry name" value="RNI-like"/>
    <property type="match status" value="1"/>
</dbReference>
<name>A0A409W513_9AGAR</name>
<accession>A0A409W513</accession>
<evidence type="ECO:0000313" key="2">
    <source>
        <dbReference type="EMBL" id="PPQ73558.1"/>
    </source>
</evidence>
<feature type="region of interest" description="Disordered" evidence="1">
    <location>
        <begin position="55"/>
        <end position="89"/>
    </location>
</feature>
<dbReference type="EMBL" id="NHTK01005810">
    <property type="protein sequence ID" value="PPQ73558.1"/>
    <property type="molecule type" value="Genomic_DNA"/>
</dbReference>
<dbReference type="AlphaFoldDB" id="A0A409W513"/>
<dbReference type="Proteomes" id="UP000284842">
    <property type="component" value="Unassembled WGS sequence"/>
</dbReference>
<dbReference type="Gene3D" id="1.20.1280.50">
    <property type="match status" value="1"/>
</dbReference>
<dbReference type="STRING" id="181874.A0A409W513"/>
<evidence type="ECO:0000313" key="3">
    <source>
        <dbReference type="Proteomes" id="UP000284842"/>
    </source>
</evidence>
<dbReference type="Gene3D" id="3.80.10.10">
    <property type="entry name" value="Ribonuclease Inhibitor"/>
    <property type="match status" value="1"/>
</dbReference>
<keyword evidence="3" id="KW-1185">Reference proteome</keyword>
<dbReference type="OrthoDB" id="3365698at2759"/>
<dbReference type="InParanoid" id="A0A409W513"/>
<sequence>MRPSWGTEVFSDSFVVARMPGLTISRTNAPFLNKIKDALSWTKVAAKESNAVAVPASSDPLNENCPGDSESQQCESSQPDVASYTDSSSSCQSPPFLTINDLPPEILATIFHTYMFWEDESDLIDPELEGMVSVFVPNPRSAPLLFCNVCSYWRNVATSTPALWSAIFVYDTICPETVALWLQRSQSHSLSLFVSLGPDLAGTDTFARLLEMFYANMARWKRVSFHLPTAKDMRRLVFDLIPEPGKSPATQLQHLCLSSVYHQTDHLDFQSLARLSSFPHPTLQRFSWSEYTTPDFARIPTTLWLNLQQITFSLITERVLLSFLKACDNLRFIDVKCLHETVDADLPAAPIVAHNLEALNVGMVVGKLNNTIAFLTAPKLKRLSLRHRDGHGTAVNLENFIKRSRCMLECLCIICKNPEFGEDETNIMLRSPIFMAIPHFSLRLADKACHASFPQAIIAETAGKWKDTARACHEPTNYSYHLGWGSLDIARLDEQLVDHARDEI</sequence>
<proteinExistence type="predicted"/>
<evidence type="ECO:0000256" key="1">
    <source>
        <dbReference type="SAM" id="MobiDB-lite"/>
    </source>
</evidence>
<gene>
    <name evidence="2" type="ORF">CVT24_007441</name>
</gene>
<comment type="caution">
    <text evidence="2">The sequence shown here is derived from an EMBL/GenBank/DDBJ whole genome shotgun (WGS) entry which is preliminary data.</text>
</comment>